<dbReference type="SUPFAM" id="SSF50022">
    <property type="entry name" value="ISP domain"/>
    <property type="match status" value="1"/>
</dbReference>
<keyword evidence="11" id="KW-0408">Iron</keyword>
<reference evidence="17 18" key="1">
    <citation type="submission" date="2024-10" db="EMBL/GenBank/DDBJ databases">
        <title>Updated reference genomes for cyclostephanoid diatoms.</title>
        <authorList>
            <person name="Roberts W.R."/>
            <person name="Alverson A.J."/>
        </authorList>
    </citation>
    <scope>NUCLEOTIDE SEQUENCE [LARGE SCALE GENOMIC DNA]</scope>
    <source>
        <strain evidence="17 18">AJA276-08</strain>
    </source>
</reference>
<feature type="domain" description="Rieske" evidence="16">
    <location>
        <begin position="120"/>
        <end position="229"/>
    </location>
</feature>
<dbReference type="PANTHER" id="PTHR21266">
    <property type="entry name" value="IRON-SULFUR DOMAIN CONTAINING PROTEIN"/>
    <property type="match status" value="1"/>
</dbReference>
<dbReference type="GO" id="GO:0051537">
    <property type="term" value="F:2 iron, 2 sulfur cluster binding"/>
    <property type="evidence" value="ECO:0007669"/>
    <property type="project" value="UniProtKB-KW"/>
</dbReference>
<evidence type="ECO:0000256" key="13">
    <source>
        <dbReference type="ARBA" id="ARBA00023136"/>
    </source>
</evidence>
<dbReference type="GO" id="GO:0016491">
    <property type="term" value="F:oxidoreductase activity"/>
    <property type="evidence" value="ECO:0007669"/>
    <property type="project" value="UniProtKB-KW"/>
</dbReference>
<keyword evidence="4" id="KW-0934">Plastid</keyword>
<dbReference type="Gene3D" id="3.90.380.10">
    <property type="entry name" value="Naphthalene 1,2-dioxygenase Alpha Subunit, Chain A, domain 1"/>
    <property type="match status" value="1"/>
</dbReference>
<dbReference type="GO" id="GO:0009507">
    <property type="term" value="C:chloroplast"/>
    <property type="evidence" value="ECO:0007669"/>
    <property type="project" value="UniProtKB-SubCell"/>
</dbReference>
<evidence type="ECO:0000256" key="1">
    <source>
        <dbReference type="ARBA" id="ARBA00004229"/>
    </source>
</evidence>
<evidence type="ECO:0000256" key="9">
    <source>
        <dbReference type="ARBA" id="ARBA00022989"/>
    </source>
</evidence>
<keyword evidence="7" id="KW-0479">Metal-binding</keyword>
<evidence type="ECO:0000256" key="11">
    <source>
        <dbReference type="ARBA" id="ARBA00023004"/>
    </source>
</evidence>
<evidence type="ECO:0000256" key="6">
    <source>
        <dbReference type="ARBA" id="ARBA00022714"/>
    </source>
</evidence>
<protein>
    <recommendedName>
        <fullName evidence="16">Rieske domain-containing protein</fullName>
    </recommendedName>
</protein>
<evidence type="ECO:0000256" key="5">
    <source>
        <dbReference type="ARBA" id="ARBA00022692"/>
    </source>
</evidence>
<dbReference type="EMBL" id="JALLAZ020000716">
    <property type="protein sequence ID" value="KAL3788711.1"/>
    <property type="molecule type" value="Genomic_DNA"/>
</dbReference>
<keyword evidence="5 14" id="KW-0812">Transmembrane</keyword>
<dbReference type="SUPFAM" id="SSF55961">
    <property type="entry name" value="Bet v1-like"/>
    <property type="match status" value="1"/>
</dbReference>
<dbReference type="PROSITE" id="PS51296">
    <property type="entry name" value="RIESKE"/>
    <property type="match status" value="1"/>
</dbReference>
<keyword evidence="12" id="KW-0411">Iron-sulfur</keyword>
<comment type="subcellular location">
    <subcellularLocation>
        <location evidence="2">Membrane</location>
    </subcellularLocation>
    <subcellularLocation>
        <location evidence="1">Plastid</location>
        <location evidence="1">Chloroplast</location>
    </subcellularLocation>
</comment>
<evidence type="ECO:0000313" key="17">
    <source>
        <dbReference type="EMBL" id="KAL3788711.1"/>
    </source>
</evidence>
<feature type="chain" id="PRO_5044886517" description="Rieske domain-containing protein" evidence="15">
    <location>
        <begin position="20"/>
        <end position="584"/>
    </location>
</feature>
<evidence type="ECO:0000256" key="8">
    <source>
        <dbReference type="ARBA" id="ARBA00022946"/>
    </source>
</evidence>
<evidence type="ECO:0000256" key="7">
    <source>
        <dbReference type="ARBA" id="ARBA00022723"/>
    </source>
</evidence>
<dbReference type="InterPro" id="IPR017941">
    <property type="entry name" value="Rieske_2Fe-2S"/>
</dbReference>
<evidence type="ECO:0000256" key="3">
    <source>
        <dbReference type="ARBA" id="ARBA00022528"/>
    </source>
</evidence>
<evidence type="ECO:0000256" key="15">
    <source>
        <dbReference type="SAM" id="SignalP"/>
    </source>
</evidence>
<accession>A0ABD3PLP7</accession>
<keyword evidence="8" id="KW-0809">Transit peptide</keyword>
<proteinExistence type="predicted"/>
<sequence>MIHRGIALTLTVVLNQALAFTSIAPPTSLRSLQLGYKPDPLGVASDLDISSLNGRKSDTSAKIKMPTRSSTPIVNPADDKSANEESIDWFNTWLPLMPVDFLDREKPTPFQLLGMDIVVWNDGKVVEGDSGKPIGFGSKMERPWNSRREEGKWRAFVDHCPHRAAPLSEGRVEDDGTLMCSYHAWRFDGDGEVAVVPQAVTNELDRIKKNPKSSCNSFPTKVKNGLLWVWAASGSDARIKSELTPIVDMSLEGYFDDADESNIVTEPWTFRSVPHGWDYFIENILDPAHLPIAHHGVVSSRYTEPRPFFFNTTTTEISKKGFELQFRMNMEDPNAPKDGKFSTTYDFAAPSQVRMVTKAGEAGAGHIIEFYVSPAAPGVCNFCSRQILVKTKEGKVQFTGRKTRDTQIKALLLFAKLPVFLSHIARNKFLNQDTALCAIQERILHDSGYSTIKGDDEEPDSYAKATLPISADKGVLLFRKWFKRVSGGRVPFKGDTNFPPIEKDSTFDVYNSHTKYCRACSGALENLRKIRVALYSITLVTVIWNPYPVLGTGVFVAIFVASSLLATKLIDSMIRIEVPHGSND</sequence>
<dbReference type="GO" id="GO:0016020">
    <property type="term" value="C:membrane"/>
    <property type="evidence" value="ECO:0007669"/>
    <property type="project" value="UniProtKB-SubCell"/>
</dbReference>
<keyword evidence="18" id="KW-1185">Reference proteome</keyword>
<dbReference type="GO" id="GO:0046872">
    <property type="term" value="F:metal ion binding"/>
    <property type="evidence" value="ECO:0007669"/>
    <property type="project" value="UniProtKB-KW"/>
</dbReference>
<evidence type="ECO:0000259" key="16">
    <source>
        <dbReference type="PROSITE" id="PS51296"/>
    </source>
</evidence>
<dbReference type="InterPro" id="IPR013626">
    <property type="entry name" value="PaO"/>
</dbReference>
<comment type="caution">
    <text evidence="17">The sequence shown here is derived from an EMBL/GenBank/DDBJ whole genome shotgun (WGS) entry which is preliminary data.</text>
</comment>
<dbReference type="PANTHER" id="PTHR21266:SF32">
    <property type="entry name" value="CHOLESTEROL 7-DESATURASE NVD"/>
    <property type="match status" value="1"/>
</dbReference>
<feature type="signal peptide" evidence="15">
    <location>
        <begin position="1"/>
        <end position="19"/>
    </location>
</feature>
<dbReference type="Pfam" id="PF08417">
    <property type="entry name" value="PaO"/>
    <property type="match status" value="1"/>
</dbReference>
<keyword evidence="9 14" id="KW-1133">Transmembrane helix</keyword>
<evidence type="ECO:0000256" key="10">
    <source>
        <dbReference type="ARBA" id="ARBA00023002"/>
    </source>
</evidence>
<keyword evidence="13 14" id="KW-0472">Membrane</keyword>
<evidence type="ECO:0000256" key="14">
    <source>
        <dbReference type="SAM" id="Phobius"/>
    </source>
</evidence>
<evidence type="ECO:0000256" key="2">
    <source>
        <dbReference type="ARBA" id="ARBA00004370"/>
    </source>
</evidence>
<evidence type="ECO:0000256" key="12">
    <source>
        <dbReference type="ARBA" id="ARBA00023014"/>
    </source>
</evidence>
<dbReference type="InterPro" id="IPR036922">
    <property type="entry name" value="Rieske_2Fe-2S_sf"/>
</dbReference>
<dbReference type="InterPro" id="IPR050584">
    <property type="entry name" value="Cholesterol_7-desaturase"/>
</dbReference>
<gene>
    <name evidence="17" type="ORF">ACHAW5_010574</name>
</gene>
<dbReference type="AlphaFoldDB" id="A0ABD3PLP7"/>
<feature type="transmembrane region" description="Helical" evidence="14">
    <location>
        <begin position="547"/>
        <end position="566"/>
    </location>
</feature>
<dbReference type="Proteomes" id="UP001530315">
    <property type="component" value="Unassembled WGS sequence"/>
</dbReference>
<organism evidence="17 18">
    <name type="scientific">Stephanodiscus triporus</name>
    <dbReference type="NCBI Taxonomy" id="2934178"/>
    <lineage>
        <taxon>Eukaryota</taxon>
        <taxon>Sar</taxon>
        <taxon>Stramenopiles</taxon>
        <taxon>Ochrophyta</taxon>
        <taxon>Bacillariophyta</taxon>
        <taxon>Coscinodiscophyceae</taxon>
        <taxon>Thalassiosirophycidae</taxon>
        <taxon>Stephanodiscales</taxon>
        <taxon>Stephanodiscaceae</taxon>
        <taxon>Stephanodiscus</taxon>
    </lineage>
</organism>
<name>A0ABD3PLP7_9STRA</name>
<keyword evidence="6" id="KW-0001">2Fe-2S</keyword>
<dbReference type="Gene3D" id="2.102.10.10">
    <property type="entry name" value="Rieske [2Fe-2S] iron-sulphur domain"/>
    <property type="match status" value="1"/>
</dbReference>
<keyword evidence="10" id="KW-0560">Oxidoreductase</keyword>
<dbReference type="Pfam" id="PF00355">
    <property type="entry name" value="Rieske"/>
    <property type="match status" value="1"/>
</dbReference>
<keyword evidence="15" id="KW-0732">Signal</keyword>
<evidence type="ECO:0000313" key="18">
    <source>
        <dbReference type="Proteomes" id="UP001530315"/>
    </source>
</evidence>
<evidence type="ECO:0000256" key="4">
    <source>
        <dbReference type="ARBA" id="ARBA00022640"/>
    </source>
</evidence>
<keyword evidence="3" id="KW-0150">Chloroplast</keyword>